<dbReference type="EMBL" id="JABXIY010000067">
    <property type="protein sequence ID" value="NVK99373.1"/>
    <property type="molecule type" value="Genomic_DNA"/>
</dbReference>
<dbReference type="Pfam" id="PF07835">
    <property type="entry name" value="COX4_pro_2"/>
    <property type="match status" value="1"/>
</dbReference>
<protein>
    <submittedName>
        <fullName evidence="3">Aa3-type cytochrome c oxidase subunit IV</fullName>
    </submittedName>
</protein>
<feature type="domain" description="Cytochrome c oxidase subunit IV bacterial aa3 type" evidence="2">
    <location>
        <begin position="8"/>
        <end position="42"/>
    </location>
</feature>
<sequence length="44" mass="4939">MADFKPGSMDITTQTNTFDGFIKAMIRVCVVIFFVLLFMAVFTA</sequence>
<dbReference type="SUPFAM" id="SSF81469">
    <property type="entry name" value="Bacterial aa3 type cytochrome c oxidase subunit IV"/>
    <property type="match status" value="1"/>
</dbReference>
<evidence type="ECO:0000256" key="1">
    <source>
        <dbReference type="SAM" id="Phobius"/>
    </source>
</evidence>
<evidence type="ECO:0000313" key="3">
    <source>
        <dbReference type="EMBL" id="NVK99373.1"/>
    </source>
</evidence>
<comment type="caution">
    <text evidence="3">The sequence shown here is derived from an EMBL/GenBank/DDBJ whole genome shotgun (WGS) entry which is preliminary data.</text>
</comment>
<dbReference type="RefSeq" id="WP_011046064.1">
    <property type="nucleotide sequence ID" value="NZ_CP076685.1"/>
</dbReference>
<keyword evidence="1" id="KW-0472">Membrane</keyword>
<name>A0A850LN27_9RHOB</name>
<gene>
    <name evidence="3" type="ORF">HW564_20815</name>
</gene>
<dbReference type="Gene3D" id="1.20.5.160">
    <property type="entry name" value="Bacterial aa3 type cytochrome c oxidase subunit IV"/>
    <property type="match status" value="1"/>
</dbReference>
<accession>A0A850LN27</accession>
<dbReference type="InterPro" id="IPR012422">
    <property type="entry name" value="Cyt_c_oxidase_su4_bac-aa3"/>
</dbReference>
<proteinExistence type="predicted"/>
<evidence type="ECO:0000259" key="2">
    <source>
        <dbReference type="Pfam" id="PF07835"/>
    </source>
</evidence>
<reference evidence="3 4" key="1">
    <citation type="journal article" date="2020" name="Proc. Natl. Acad. Sci. U.S.A.">
        <title>Ecological drivers of bacterial community assembly in synthetic phycospheres.</title>
        <authorList>
            <person name="Fu H."/>
            <person name="Uchimiya M."/>
            <person name="Gore J."/>
            <person name="Moran M.A."/>
        </authorList>
    </citation>
    <scope>NUCLEOTIDE SEQUENCE [LARGE SCALE GENOMIC DNA]</scope>
    <source>
        <strain evidence="3">HF-Din03</strain>
    </source>
</reference>
<keyword evidence="1" id="KW-1133">Transmembrane helix</keyword>
<dbReference type="Proteomes" id="UP000565723">
    <property type="component" value="Unassembled WGS sequence"/>
</dbReference>
<dbReference type="AlphaFoldDB" id="A0A850LN27"/>
<organism evidence="3 4">
    <name type="scientific">Ruegeria pomeroyi</name>
    <dbReference type="NCBI Taxonomy" id="89184"/>
    <lineage>
        <taxon>Bacteria</taxon>
        <taxon>Pseudomonadati</taxon>
        <taxon>Pseudomonadota</taxon>
        <taxon>Alphaproteobacteria</taxon>
        <taxon>Rhodobacterales</taxon>
        <taxon>Roseobacteraceae</taxon>
        <taxon>Ruegeria</taxon>
    </lineage>
</organism>
<evidence type="ECO:0000313" key="4">
    <source>
        <dbReference type="Proteomes" id="UP000565723"/>
    </source>
</evidence>
<dbReference type="InterPro" id="IPR036596">
    <property type="entry name" value="Cyt-C_aa3_sf"/>
</dbReference>
<keyword evidence="1" id="KW-0812">Transmembrane</keyword>
<feature type="transmembrane region" description="Helical" evidence="1">
    <location>
        <begin position="20"/>
        <end position="42"/>
    </location>
</feature>